<gene>
    <name evidence="1" type="ORF">LCI24_07925</name>
</gene>
<reference evidence="1" key="1">
    <citation type="submission" date="2021-09" db="EMBL/GenBank/DDBJ databases">
        <authorList>
            <person name="Smyrli M."/>
        </authorList>
    </citation>
    <scope>NUCLEOTIDE SEQUENCE</scope>
    <source>
        <strain evidence="1">LAR25</strain>
    </source>
</reference>
<dbReference type="EMBL" id="JAIWJY010000004">
    <property type="protein sequence ID" value="MDE1206725.1"/>
    <property type="molecule type" value="Genomic_DNA"/>
</dbReference>
<proteinExistence type="predicted"/>
<dbReference type="Proteomes" id="UP001149303">
    <property type="component" value="Unassembled WGS sequence"/>
</dbReference>
<accession>A0A9X4IPF1</accession>
<keyword evidence="2" id="KW-1185">Reference proteome</keyword>
<name>A0A9X4IPF1_9FLAO</name>
<organism evidence="1 2">
    <name type="scientific">Tenacibaculum larymnensis</name>
    <dbReference type="NCBI Taxonomy" id="2878201"/>
    <lineage>
        <taxon>Bacteria</taxon>
        <taxon>Pseudomonadati</taxon>
        <taxon>Bacteroidota</taxon>
        <taxon>Flavobacteriia</taxon>
        <taxon>Flavobacteriales</taxon>
        <taxon>Flavobacteriaceae</taxon>
        <taxon>Tenacibaculum</taxon>
    </lineage>
</organism>
<dbReference type="AlphaFoldDB" id="A0A9X4IPF1"/>
<comment type="caution">
    <text evidence="1">The sequence shown here is derived from an EMBL/GenBank/DDBJ whole genome shotgun (WGS) entry which is preliminary data.</text>
</comment>
<dbReference type="RefSeq" id="WP_274639893.1">
    <property type="nucleotide sequence ID" value="NZ_JAIWJY010000004.1"/>
</dbReference>
<evidence type="ECO:0000313" key="2">
    <source>
        <dbReference type="Proteomes" id="UP001149303"/>
    </source>
</evidence>
<sequence length="91" mass="10175">MLILIGVISLNMAFAQEKLDIISNSQTIEGQYLGQKPPGSVPEVFASGITSIDSLIEGSIIFNKEMNELFFQRRQREGSHNIYTMKLIKGK</sequence>
<evidence type="ECO:0000313" key="1">
    <source>
        <dbReference type="EMBL" id="MDE1206725.1"/>
    </source>
</evidence>
<protein>
    <submittedName>
        <fullName evidence="1">Uncharacterized protein</fullName>
    </submittedName>
</protein>